<proteinExistence type="predicted"/>
<evidence type="ECO:0000256" key="1">
    <source>
        <dbReference type="SAM" id="MobiDB-lite"/>
    </source>
</evidence>
<gene>
    <name evidence="3" type="ORF">SAMN02787144_103549</name>
</gene>
<dbReference type="STRING" id="1893.SAMN02787144_103549"/>
<reference evidence="3 4" key="1">
    <citation type="submission" date="2016-11" db="EMBL/GenBank/DDBJ databases">
        <authorList>
            <person name="Jaros S."/>
            <person name="Januszkiewicz K."/>
            <person name="Wedrychowicz H."/>
        </authorList>
    </citation>
    <scope>NUCLEOTIDE SEQUENCE [LARGE SCALE GENOMIC DNA]</scope>
    <source>
        <strain evidence="3 4">OK807</strain>
    </source>
</reference>
<protein>
    <submittedName>
        <fullName evidence="3">HTH-like domain-containing protein</fullName>
    </submittedName>
</protein>
<dbReference type="InterPro" id="IPR025948">
    <property type="entry name" value="HTH-like_dom"/>
</dbReference>
<accession>A0A1K2F7Y0</accession>
<evidence type="ECO:0000313" key="3">
    <source>
        <dbReference type="EMBL" id="SFY43340.1"/>
    </source>
</evidence>
<dbReference type="EMBL" id="FPJO01000035">
    <property type="protein sequence ID" value="SFY43340.1"/>
    <property type="molecule type" value="Genomic_DNA"/>
</dbReference>
<dbReference type="Pfam" id="PF13276">
    <property type="entry name" value="HTH_21"/>
    <property type="match status" value="1"/>
</dbReference>
<feature type="region of interest" description="Disordered" evidence="1">
    <location>
        <begin position="97"/>
        <end position="117"/>
    </location>
</feature>
<evidence type="ECO:0000313" key="4">
    <source>
        <dbReference type="Proteomes" id="UP000181909"/>
    </source>
</evidence>
<dbReference type="AlphaFoldDB" id="A0A1K2F7Y0"/>
<evidence type="ECO:0000259" key="2">
    <source>
        <dbReference type="Pfam" id="PF13276"/>
    </source>
</evidence>
<name>A0A1K2F7Y0_STRAR</name>
<organism evidence="3 4">
    <name type="scientific">Streptomyces atratus</name>
    <dbReference type="NCBI Taxonomy" id="1893"/>
    <lineage>
        <taxon>Bacteria</taxon>
        <taxon>Bacillati</taxon>
        <taxon>Actinomycetota</taxon>
        <taxon>Actinomycetes</taxon>
        <taxon>Kitasatosporales</taxon>
        <taxon>Streptomycetaceae</taxon>
        <taxon>Streptomyces</taxon>
    </lineage>
</organism>
<sequence>MCKILGVSRSGYYVWRAALPAAEAQAGEETELVTEIRKLHTQSRRAYGSPRITAALRRKGRRGEGAPRWRWPWVPVLRGGAWGLDYQDYAPQPAGRLEGARPGTWTPGSKHSAWIVE</sequence>
<feature type="domain" description="HTH-like" evidence="2">
    <location>
        <begin position="30"/>
        <end position="60"/>
    </location>
</feature>
<dbReference type="Proteomes" id="UP000181909">
    <property type="component" value="Unassembled WGS sequence"/>
</dbReference>